<dbReference type="InterPro" id="IPR011044">
    <property type="entry name" value="Quino_amine_DH_bsu"/>
</dbReference>
<evidence type="ECO:0000313" key="1">
    <source>
        <dbReference type="EMBL" id="MFC4068787.1"/>
    </source>
</evidence>
<accession>A0ABV8J0K7</accession>
<keyword evidence="2" id="KW-1185">Reference proteome</keyword>
<sequence>MGTGTWDRPLDGVAQVPWEELLAGSEDATANGIEMIRALTAIAAGDEVYGNCERIGDMLTPDADFRYSEWGQDFGYGRAAPAVVGFLARIAASHTDDHTTTTCIEWIENLVNTPIEPVGATDEDVDAHVDAIRSALLDNRAALREAARRLPEFRPVVDRLIAEAGAGAYEPRWRGVARPFAASHATDVGLVDAGRPLVVGLHTYGATDFHDPGTGTVVVSSPEWWRESTVWPLDDPAGPMLVTGKPRRVWRHRDGAWSARYLGHPLRSLTVVAVDDGEILIRYARNVLARLDARTGARIGPEVPLPWGREVHTQSWHPYRSGGRRFVLVGLNHNEKALRIDLDEGVVDGPPLVNPGRFLTSFELDGRTVLVFAADGAMLRVDAESGEGAGDPIEVPRFTAWRESACVYRQGDRPMLAVASGRRILRFDARTGAEAGPPMLGHRREVIAVRAAVIGGRPTLFSVDYGTIRRWDAVTGVPWPAPISDAEVG</sequence>
<gene>
    <name evidence="1" type="ORF">ACFO0C_27980</name>
</gene>
<dbReference type="EMBL" id="JBHSBL010000019">
    <property type="protein sequence ID" value="MFC4068787.1"/>
    <property type="molecule type" value="Genomic_DNA"/>
</dbReference>
<name>A0ABV8J0K7_9ACTN</name>
<comment type="caution">
    <text evidence="1">The sequence shown here is derived from an EMBL/GenBank/DDBJ whole genome shotgun (WGS) entry which is preliminary data.</text>
</comment>
<reference evidence="2" key="1">
    <citation type="journal article" date="2019" name="Int. J. Syst. Evol. Microbiol.">
        <title>The Global Catalogue of Microorganisms (GCM) 10K type strain sequencing project: providing services to taxonomists for standard genome sequencing and annotation.</title>
        <authorList>
            <consortium name="The Broad Institute Genomics Platform"/>
            <consortium name="The Broad Institute Genome Sequencing Center for Infectious Disease"/>
            <person name="Wu L."/>
            <person name="Ma J."/>
        </authorList>
    </citation>
    <scope>NUCLEOTIDE SEQUENCE [LARGE SCALE GENOMIC DNA]</scope>
    <source>
        <strain evidence="2">TBRC 5832</strain>
    </source>
</reference>
<dbReference type="Gene3D" id="2.130.10.10">
    <property type="entry name" value="YVTN repeat-like/Quinoprotein amine dehydrogenase"/>
    <property type="match status" value="1"/>
</dbReference>
<dbReference type="InterPro" id="IPR015943">
    <property type="entry name" value="WD40/YVTN_repeat-like_dom_sf"/>
</dbReference>
<dbReference type="Proteomes" id="UP001595867">
    <property type="component" value="Unassembled WGS sequence"/>
</dbReference>
<protein>
    <submittedName>
        <fullName evidence="1">Uncharacterized protein</fullName>
    </submittedName>
</protein>
<dbReference type="SUPFAM" id="SSF50969">
    <property type="entry name" value="YVTN repeat-like/Quinoprotein amine dehydrogenase"/>
    <property type="match status" value="1"/>
</dbReference>
<organism evidence="1 2">
    <name type="scientific">Actinoplanes subglobosus</name>
    <dbReference type="NCBI Taxonomy" id="1547892"/>
    <lineage>
        <taxon>Bacteria</taxon>
        <taxon>Bacillati</taxon>
        <taxon>Actinomycetota</taxon>
        <taxon>Actinomycetes</taxon>
        <taxon>Micromonosporales</taxon>
        <taxon>Micromonosporaceae</taxon>
        <taxon>Actinoplanes</taxon>
    </lineage>
</organism>
<evidence type="ECO:0000313" key="2">
    <source>
        <dbReference type="Proteomes" id="UP001595867"/>
    </source>
</evidence>
<dbReference type="RefSeq" id="WP_378069673.1">
    <property type="nucleotide sequence ID" value="NZ_JBHSBL010000019.1"/>
</dbReference>
<proteinExistence type="predicted"/>